<keyword evidence="3 6" id="KW-0812">Transmembrane</keyword>
<evidence type="ECO:0000256" key="6">
    <source>
        <dbReference type="RuleBase" id="RU363076"/>
    </source>
</evidence>
<accession>A0A6L3T6I2</accession>
<dbReference type="PANTHER" id="PTHR23427:SF2">
    <property type="entry name" value="SURFEIT LOCUS PROTEIN 1"/>
    <property type="match status" value="1"/>
</dbReference>
<dbReference type="Pfam" id="PF02104">
    <property type="entry name" value="SURF1"/>
    <property type="match status" value="1"/>
</dbReference>
<dbReference type="PROSITE" id="PS50895">
    <property type="entry name" value="SURF1"/>
    <property type="match status" value="1"/>
</dbReference>
<keyword evidence="4 6" id="KW-1133">Transmembrane helix</keyword>
<comment type="caution">
    <text evidence="7">The sequence shown here is derived from an EMBL/GenBank/DDBJ whole genome shotgun (WGS) entry which is preliminary data.</text>
</comment>
<evidence type="ECO:0000256" key="3">
    <source>
        <dbReference type="ARBA" id="ARBA00022692"/>
    </source>
</evidence>
<comment type="similarity">
    <text evidence="2 6">Belongs to the SURF1 family.</text>
</comment>
<keyword evidence="6" id="KW-1003">Cell membrane</keyword>
<protein>
    <recommendedName>
        <fullName evidence="6">SURF1-like protein</fullName>
    </recommendedName>
</protein>
<sequence length="253" mass="27681">MCDPEPETGPVTSRTPLVRIFAGLLAGLAFLGFVGLGTWQLERRTWKLDLIARVTERVRAEPVPAPARPDWPRVTTADAYRHVRVTGTFLNDRETLVQAVTERGPGFWVLTPLALQEREIILINRGFVPADWRDPASRVAGRITGETTVRGLLRLSEPGGAFLRSNDPAGERWFSRDVAAIAGARGLGEVAPYFIDVDASPLPGGLPVGGLTVIAFRNDHLVYALTWYALALMVLGAAVYLIYDARPKGRSRA</sequence>
<feature type="transmembrane region" description="Helical" evidence="6">
    <location>
        <begin position="20"/>
        <end position="39"/>
    </location>
</feature>
<evidence type="ECO:0000256" key="4">
    <source>
        <dbReference type="ARBA" id="ARBA00022989"/>
    </source>
</evidence>
<dbReference type="InterPro" id="IPR045214">
    <property type="entry name" value="Surf1/Surf4"/>
</dbReference>
<dbReference type="EMBL" id="VZZK01000004">
    <property type="protein sequence ID" value="KAB1080734.1"/>
    <property type="molecule type" value="Genomic_DNA"/>
</dbReference>
<evidence type="ECO:0000313" key="8">
    <source>
        <dbReference type="Proteomes" id="UP000474159"/>
    </source>
</evidence>
<keyword evidence="5 6" id="KW-0472">Membrane</keyword>
<dbReference type="CDD" id="cd06662">
    <property type="entry name" value="SURF1"/>
    <property type="match status" value="1"/>
</dbReference>
<evidence type="ECO:0000313" key="7">
    <source>
        <dbReference type="EMBL" id="KAB1080734.1"/>
    </source>
</evidence>
<proteinExistence type="inferred from homology"/>
<dbReference type="AlphaFoldDB" id="A0A6L3T6I2"/>
<dbReference type="RefSeq" id="WP_150998197.1">
    <property type="nucleotide sequence ID" value="NZ_BPQY01000750.1"/>
</dbReference>
<reference evidence="7 8" key="1">
    <citation type="submission" date="2019-09" db="EMBL/GenBank/DDBJ databases">
        <title>YIM 48816 draft genome.</title>
        <authorList>
            <person name="Jiang L."/>
        </authorList>
    </citation>
    <scope>NUCLEOTIDE SEQUENCE [LARGE SCALE GENOMIC DNA]</scope>
    <source>
        <strain evidence="7 8">YIM 48816</strain>
    </source>
</reference>
<evidence type="ECO:0000256" key="2">
    <source>
        <dbReference type="ARBA" id="ARBA00007165"/>
    </source>
</evidence>
<dbReference type="InterPro" id="IPR002994">
    <property type="entry name" value="Surf1/Shy1"/>
</dbReference>
<organism evidence="7 8">
    <name type="scientific">Methylobacterium soli</name>
    <dbReference type="NCBI Taxonomy" id="553447"/>
    <lineage>
        <taxon>Bacteria</taxon>
        <taxon>Pseudomonadati</taxon>
        <taxon>Pseudomonadota</taxon>
        <taxon>Alphaproteobacteria</taxon>
        <taxon>Hyphomicrobiales</taxon>
        <taxon>Methylobacteriaceae</taxon>
        <taxon>Methylobacterium</taxon>
    </lineage>
</organism>
<feature type="transmembrane region" description="Helical" evidence="6">
    <location>
        <begin position="221"/>
        <end position="243"/>
    </location>
</feature>
<dbReference type="GO" id="GO:0005886">
    <property type="term" value="C:plasma membrane"/>
    <property type="evidence" value="ECO:0007669"/>
    <property type="project" value="UniProtKB-SubCell"/>
</dbReference>
<dbReference type="Proteomes" id="UP000474159">
    <property type="component" value="Unassembled WGS sequence"/>
</dbReference>
<dbReference type="OrthoDB" id="6079986at2"/>
<gene>
    <name evidence="7" type="ORF">F6X53_06070</name>
</gene>
<keyword evidence="8" id="KW-1185">Reference proteome</keyword>
<evidence type="ECO:0000256" key="5">
    <source>
        <dbReference type="ARBA" id="ARBA00023136"/>
    </source>
</evidence>
<comment type="subcellular location">
    <subcellularLocation>
        <location evidence="6">Cell membrane</location>
        <topology evidence="6">Multi-pass membrane protein</topology>
    </subcellularLocation>
    <subcellularLocation>
        <location evidence="1">Membrane</location>
    </subcellularLocation>
</comment>
<dbReference type="PANTHER" id="PTHR23427">
    <property type="entry name" value="SURFEIT LOCUS PROTEIN"/>
    <property type="match status" value="1"/>
</dbReference>
<evidence type="ECO:0000256" key="1">
    <source>
        <dbReference type="ARBA" id="ARBA00004370"/>
    </source>
</evidence>
<name>A0A6L3T6I2_9HYPH</name>